<evidence type="ECO:0000256" key="3">
    <source>
        <dbReference type="ARBA" id="ARBA00022603"/>
    </source>
</evidence>
<proteinExistence type="inferred from homology"/>
<evidence type="ECO:0000256" key="6">
    <source>
        <dbReference type="ARBA" id="ARBA00022884"/>
    </source>
</evidence>
<keyword evidence="3 7" id="KW-0489">Methyltransferase</keyword>
<evidence type="ECO:0000313" key="12">
    <source>
        <dbReference type="Proteomes" id="UP000093070"/>
    </source>
</evidence>
<comment type="catalytic activity">
    <reaction evidence="7">
        <text>adenosine(1518)/adenosine(1519) in 16S rRNA + 4 S-adenosyl-L-methionine = N(6)-dimethyladenosine(1518)/N(6)-dimethyladenosine(1519) in 16S rRNA + 4 S-adenosyl-L-homocysteine + 4 H(+)</text>
        <dbReference type="Rhea" id="RHEA:19609"/>
        <dbReference type="Rhea" id="RHEA-COMP:10232"/>
        <dbReference type="Rhea" id="RHEA-COMP:10233"/>
        <dbReference type="ChEBI" id="CHEBI:15378"/>
        <dbReference type="ChEBI" id="CHEBI:57856"/>
        <dbReference type="ChEBI" id="CHEBI:59789"/>
        <dbReference type="ChEBI" id="CHEBI:74411"/>
        <dbReference type="ChEBI" id="CHEBI:74493"/>
        <dbReference type="EC" id="2.1.1.182"/>
    </reaction>
</comment>
<accession>A0A1B2H856</accession>
<keyword evidence="2 7" id="KW-0698">rRNA processing</keyword>
<dbReference type="Gene3D" id="1.10.8.100">
    <property type="entry name" value="Ribosomal RNA adenine dimethylase-like, domain 2"/>
    <property type="match status" value="1"/>
</dbReference>
<dbReference type="EMBL" id="CP013259">
    <property type="protein sequence ID" value="ANZ22372.1"/>
    <property type="molecule type" value="Genomic_DNA"/>
</dbReference>
<feature type="binding site" evidence="7 8">
    <location>
        <position position="112"/>
    </location>
    <ligand>
        <name>S-adenosyl-L-methionine</name>
        <dbReference type="ChEBI" id="CHEBI:59789"/>
    </ligand>
</feature>
<dbReference type="Proteomes" id="UP000093070">
    <property type="component" value="Chromosome"/>
</dbReference>
<dbReference type="InterPro" id="IPR029063">
    <property type="entry name" value="SAM-dependent_MTases_sf"/>
</dbReference>
<dbReference type="Gene3D" id="3.40.50.150">
    <property type="entry name" value="Vaccinia Virus protein VP39"/>
    <property type="match status" value="1"/>
</dbReference>
<dbReference type="PANTHER" id="PTHR11727">
    <property type="entry name" value="DIMETHYLADENOSINE TRANSFERASE"/>
    <property type="match status" value="1"/>
</dbReference>
<evidence type="ECO:0000256" key="7">
    <source>
        <dbReference type="HAMAP-Rule" id="MF_00607"/>
    </source>
</evidence>
<dbReference type="NCBIfam" id="TIGR00755">
    <property type="entry name" value="ksgA"/>
    <property type="match status" value="1"/>
</dbReference>
<organism evidence="11 12">
    <name type="scientific">Buchnera aphidicola subsp. Diuraphis noxia</name>
    <dbReference type="NCBI Taxonomy" id="118101"/>
    <lineage>
        <taxon>Bacteria</taxon>
        <taxon>Pseudomonadati</taxon>
        <taxon>Pseudomonadota</taxon>
        <taxon>Gammaproteobacteria</taxon>
        <taxon>Enterobacterales</taxon>
        <taxon>Erwiniaceae</taxon>
        <taxon>Buchnera</taxon>
    </lineage>
</organism>
<comment type="subcellular location">
    <subcellularLocation>
        <location evidence="7">Cytoplasm</location>
    </subcellularLocation>
</comment>
<dbReference type="InterPro" id="IPR011530">
    <property type="entry name" value="rRNA_adenine_dimethylase"/>
</dbReference>
<comment type="similarity">
    <text evidence="7">Belongs to the class I-like SAM-binding methyltransferase superfamily. rRNA adenine N(6)-methyltransferase family. RsmA subfamily.</text>
</comment>
<feature type="binding site" evidence="7 8">
    <location>
        <position position="20"/>
    </location>
    <ligand>
        <name>S-adenosyl-L-methionine</name>
        <dbReference type="ChEBI" id="CHEBI:59789"/>
    </ligand>
</feature>
<dbReference type="PATRIC" id="fig|118101.4.peg.134"/>
<comment type="function">
    <text evidence="7">Specifically dimethylates two adjacent adenosines (A1518 and A1519) in the loop of a conserved hairpin near the 3'-end of 16S rRNA in the 30S particle. May play a critical role in biogenesis of 30S subunits.</text>
</comment>
<feature type="binding site" evidence="7 8">
    <location>
        <position position="45"/>
    </location>
    <ligand>
        <name>S-adenosyl-L-methionine</name>
        <dbReference type="ChEBI" id="CHEBI:59789"/>
    </ligand>
</feature>
<keyword evidence="6 7" id="KW-0694">RNA-binding</keyword>
<dbReference type="PROSITE" id="PS51689">
    <property type="entry name" value="SAM_RNA_A_N6_MT"/>
    <property type="match status" value="1"/>
</dbReference>
<keyword evidence="9" id="KW-0812">Transmembrane</keyword>
<dbReference type="InterPro" id="IPR020596">
    <property type="entry name" value="rRNA_Ade_Mease_Trfase_CS"/>
</dbReference>
<dbReference type="STRING" id="118101.ATN01_00700"/>
<evidence type="ECO:0000256" key="9">
    <source>
        <dbReference type="SAM" id="Phobius"/>
    </source>
</evidence>
<keyword evidence="1 7" id="KW-0963">Cytoplasm</keyword>
<dbReference type="GO" id="GO:0003723">
    <property type="term" value="F:RNA binding"/>
    <property type="evidence" value="ECO:0007669"/>
    <property type="project" value="UniProtKB-UniRule"/>
</dbReference>
<sequence length="272" mass="32145">MIVKKLYKYHPLKKYGQNFLINKKIAREIIQKINPQYQQKLVEIGPGLGALTKPICEFLEKLIVIEIDANLLNLLKERSFYSKLRIFCNNALNFNYMSLLDKNCQLIRIFGNLPYNISTSLIIFLFQYIKIIQDMHFMLQKEVAKRLVASPGNKYYSRLSIISQYYCNVKLLLNVNSEEFWPKPKVDSVFVNFTPHLNSPYYVHDVSVLSFITNIAFQNRRKMLRHSLNKLFSEKKLIQLDINPRLRAENISILEYCKLSNYLYKKNIARKT</sequence>
<dbReference type="OrthoDB" id="9814755at2"/>
<feature type="transmembrane region" description="Helical" evidence="9">
    <location>
        <begin position="106"/>
        <end position="129"/>
    </location>
</feature>
<dbReference type="AlphaFoldDB" id="A0A1B2H856"/>
<dbReference type="PANTHER" id="PTHR11727:SF7">
    <property type="entry name" value="DIMETHYLADENOSINE TRANSFERASE-RELATED"/>
    <property type="match status" value="1"/>
</dbReference>
<evidence type="ECO:0000256" key="4">
    <source>
        <dbReference type="ARBA" id="ARBA00022679"/>
    </source>
</evidence>
<reference evidence="11 12" key="1">
    <citation type="submission" date="2015-11" db="EMBL/GenBank/DDBJ databases">
        <title>The complete genome of Buchnera aphidicola from Diuraphis noxia biotype SAM.</title>
        <authorList>
            <person name="Burger N.F.V."/>
            <person name="Oberholster A.-M."/>
        </authorList>
    </citation>
    <scope>NUCLEOTIDE SEQUENCE [LARGE SCALE GENOMIC DNA]</scope>
    <source>
        <strain evidence="11">SAM</strain>
    </source>
</reference>
<feature type="domain" description="Ribosomal RNA adenine methylase transferase N-terminal" evidence="10">
    <location>
        <begin position="25"/>
        <end position="197"/>
    </location>
</feature>
<evidence type="ECO:0000256" key="1">
    <source>
        <dbReference type="ARBA" id="ARBA00022490"/>
    </source>
</evidence>
<dbReference type="HAMAP" id="MF_00607">
    <property type="entry name" value="16SrRNA_methyltr_A"/>
    <property type="match status" value="1"/>
</dbReference>
<feature type="binding site" evidence="7 8">
    <location>
        <position position="66"/>
    </location>
    <ligand>
        <name>S-adenosyl-L-methionine</name>
        <dbReference type="ChEBI" id="CHEBI:59789"/>
    </ligand>
</feature>
<evidence type="ECO:0000256" key="2">
    <source>
        <dbReference type="ARBA" id="ARBA00022552"/>
    </source>
</evidence>
<protein>
    <recommendedName>
        <fullName evidence="7">Ribosomal RNA small subunit methyltransferase A</fullName>
        <ecNumber evidence="7">2.1.1.182</ecNumber>
    </recommendedName>
    <alternativeName>
        <fullName evidence="7">16S rRNA (adenine(1518)-N(6)/adenine(1519)-N(6))-dimethyltransferase</fullName>
    </alternativeName>
    <alternativeName>
        <fullName evidence="7">16S rRNA dimethyladenosine transferase</fullName>
    </alternativeName>
    <alternativeName>
        <fullName evidence="7">16S rRNA dimethylase</fullName>
    </alternativeName>
    <alternativeName>
        <fullName evidence="7">S-adenosylmethionine-6-N', N'-adenosyl(rRNA) dimethyltransferase</fullName>
    </alternativeName>
</protein>
<dbReference type="Pfam" id="PF00398">
    <property type="entry name" value="RrnaAD"/>
    <property type="match status" value="1"/>
</dbReference>
<dbReference type="SMART" id="SM00650">
    <property type="entry name" value="rADc"/>
    <property type="match status" value="1"/>
</dbReference>
<dbReference type="PROSITE" id="PS01131">
    <property type="entry name" value="RRNA_A_DIMETH"/>
    <property type="match status" value="1"/>
</dbReference>
<dbReference type="RefSeq" id="WP_075433194.1">
    <property type="nucleotide sequence ID" value="NZ_CP013259.1"/>
</dbReference>
<name>A0A1B2H856_BUCDN</name>
<evidence type="ECO:0000256" key="5">
    <source>
        <dbReference type="ARBA" id="ARBA00022691"/>
    </source>
</evidence>
<keyword evidence="9" id="KW-1133">Transmembrane helix</keyword>
<comment type="caution">
    <text evidence="7 8">Lacks conserved residue(s) required for the propagation of feature annotation.</text>
</comment>
<keyword evidence="9" id="KW-0472">Membrane</keyword>
<evidence type="ECO:0000313" key="11">
    <source>
        <dbReference type="EMBL" id="ANZ22372.1"/>
    </source>
</evidence>
<dbReference type="SUPFAM" id="SSF53335">
    <property type="entry name" value="S-adenosyl-L-methionine-dependent methyltransferases"/>
    <property type="match status" value="1"/>
</dbReference>
<dbReference type="GO" id="GO:0005829">
    <property type="term" value="C:cytosol"/>
    <property type="evidence" value="ECO:0007669"/>
    <property type="project" value="TreeGrafter"/>
</dbReference>
<dbReference type="GO" id="GO:0052908">
    <property type="term" value="F:16S rRNA (adenine(1518)-N(6)/adenine(1519)-N(6))-dimethyltransferase activity"/>
    <property type="evidence" value="ECO:0007669"/>
    <property type="project" value="UniProtKB-EC"/>
</dbReference>
<keyword evidence="4 7" id="KW-0808">Transferase</keyword>
<feature type="binding site" evidence="7 8">
    <location>
        <position position="18"/>
    </location>
    <ligand>
        <name>S-adenosyl-L-methionine</name>
        <dbReference type="ChEBI" id="CHEBI:59789"/>
    </ligand>
</feature>
<dbReference type="FunFam" id="1.10.8.100:FF:000001">
    <property type="entry name" value="Ribosomal RNA small subunit methyltransferase A"/>
    <property type="match status" value="1"/>
</dbReference>
<dbReference type="InterPro" id="IPR020598">
    <property type="entry name" value="rRNA_Ade_methylase_Trfase_N"/>
</dbReference>
<gene>
    <name evidence="7" type="primary">rsmA</name>
    <name evidence="7" type="synonym">ksgA</name>
    <name evidence="11" type="ORF">ATN01_00700</name>
</gene>
<dbReference type="EC" id="2.1.1.182" evidence="7"/>
<keyword evidence="5 7" id="KW-0949">S-adenosyl-L-methionine</keyword>
<dbReference type="InterPro" id="IPR001737">
    <property type="entry name" value="KsgA/Erm"/>
</dbReference>
<evidence type="ECO:0000259" key="10">
    <source>
        <dbReference type="SMART" id="SM00650"/>
    </source>
</evidence>
<dbReference type="InterPro" id="IPR023165">
    <property type="entry name" value="rRNA_Ade_diMease-like_C"/>
</dbReference>
<evidence type="ECO:0000256" key="8">
    <source>
        <dbReference type="PROSITE-ProRule" id="PRU01026"/>
    </source>
</evidence>